<name>A0A656GEN1_PSEA0</name>
<dbReference type="Gene3D" id="1.20.120.330">
    <property type="entry name" value="Nucleotidyltransferases domain 2"/>
    <property type="match status" value="1"/>
</dbReference>
<protein>
    <recommendedName>
        <fullName evidence="3">DUF4145 domain-containing protein</fullName>
    </recommendedName>
</protein>
<evidence type="ECO:0000313" key="2">
    <source>
        <dbReference type="Proteomes" id="UP000003465"/>
    </source>
</evidence>
<sequence>MEPGPDVDAVKRFEKELGDESPRGVVLIGTAMLEEKLRELMIAALVPNPSSSDTLFDGPNSAFGSLSSKIDGAYRMGLISNTFCRDLHVIRRLRDDVAHEPQSFRFEDPSPKNRIESLSNSHGIYKRSPKWVEKHGLPSLKAQFIEAVSWMIFRLAAEKERCPVQSSPILEFGYRFTFDSADGLPGNND</sequence>
<accession>A0A656GEN1</accession>
<dbReference type="InterPro" id="IPR038026">
    <property type="entry name" value="MtlR-like_sf"/>
</dbReference>
<gene>
    <name evidence="1" type="ORF">PSYMO_22333</name>
</gene>
<dbReference type="Proteomes" id="UP000003465">
    <property type="component" value="Unassembled WGS sequence"/>
</dbReference>
<reference evidence="1 2" key="1">
    <citation type="journal article" date="2011" name="PLoS Pathog.">
        <title>Dynamic evolution of pathogenicity revealed by sequencing and comparative genomics of 19 Pseudomonas syringae isolates.</title>
        <authorList>
            <person name="Baltrus D.A."/>
            <person name="Nishimura M.T."/>
            <person name="Romanchuk A."/>
            <person name="Chang J.H."/>
            <person name="Mukhtar M.S."/>
            <person name="Cherkis K."/>
            <person name="Roach J."/>
            <person name="Grant S.R."/>
            <person name="Jones C.D."/>
            <person name="Dangl J.L."/>
        </authorList>
    </citation>
    <scope>NUCLEOTIDE SEQUENCE [LARGE SCALE GENOMIC DNA]</scope>
    <source>
        <strain evidence="1 2">301020</strain>
    </source>
</reference>
<dbReference type="PANTHER" id="PTHR37941">
    <property type="entry name" value="FUMARASE E-RELATED"/>
    <property type="match status" value="1"/>
</dbReference>
<organism evidence="1 2">
    <name type="scientific">Pseudomonas amygdali pv. mori str. 301020</name>
    <dbReference type="NCBI Taxonomy" id="629261"/>
    <lineage>
        <taxon>Bacteria</taxon>
        <taxon>Pseudomonadati</taxon>
        <taxon>Pseudomonadota</taxon>
        <taxon>Gammaproteobacteria</taxon>
        <taxon>Pseudomonadales</taxon>
        <taxon>Pseudomonadaceae</taxon>
        <taxon>Pseudomonas</taxon>
        <taxon>Pseudomonas amygdali</taxon>
    </lineage>
</organism>
<dbReference type="AlphaFoldDB" id="A0A656GEN1"/>
<proteinExistence type="predicted"/>
<dbReference type="GO" id="GO:0045892">
    <property type="term" value="P:negative regulation of DNA-templated transcription"/>
    <property type="evidence" value="ECO:0007669"/>
    <property type="project" value="TreeGrafter"/>
</dbReference>
<dbReference type="PANTHER" id="PTHR37941:SF1">
    <property type="entry name" value="FUMARASE E-RELATED"/>
    <property type="match status" value="1"/>
</dbReference>
<evidence type="ECO:0008006" key="3">
    <source>
        <dbReference type="Google" id="ProtNLM"/>
    </source>
</evidence>
<evidence type="ECO:0000313" key="1">
    <source>
        <dbReference type="EMBL" id="EGH24054.1"/>
    </source>
</evidence>
<dbReference type="SUPFAM" id="SSF158668">
    <property type="entry name" value="MtlR-like"/>
    <property type="match status" value="1"/>
</dbReference>
<dbReference type="EMBL" id="AEAG01000859">
    <property type="protein sequence ID" value="EGH24054.1"/>
    <property type="molecule type" value="Genomic_DNA"/>
</dbReference>
<comment type="caution">
    <text evidence="1">The sequence shown here is derived from an EMBL/GenBank/DDBJ whole genome shotgun (WGS) entry which is preliminary data.</text>
</comment>
<dbReference type="InterPro" id="IPR007761">
    <property type="entry name" value="MtlR-like"/>
</dbReference>